<accession>A0ABS5ZI04</accession>
<dbReference type="SUPFAM" id="SSF47413">
    <property type="entry name" value="lambda repressor-like DNA-binding domains"/>
    <property type="match status" value="1"/>
</dbReference>
<evidence type="ECO:0000256" key="3">
    <source>
        <dbReference type="ARBA" id="ARBA00023163"/>
    </source>
</evidence>
<dbReference type="CDD" id="cd00093">
    <property type="entry name" value="HTH_XRE"/>
    <property type="match status" value="1"/>
</dbReference>
<dbReference type="PROSITE" id="PS50943">
    <property type="entry name" value="HTH_CROC1"/>
    <property type="match status" value="1"/>
</dbReference>
<dbReference type="InterPro" id="IPR001387">
    <property type="entry name" value="Cro/C1-type_HTH"/>
</dbReference>
<evidence type="ECO:0000259" key="4">
    <source>
        <dbReference type="PROSITE" id="PS50943"/>
    </source>
</evidence>
<comment type="caution">
    <text evidence="5">The sequence shown here is derived from an EMBL/GenBank/DDBJ whole genome shotgun (WGS) entry which is preliminary data.</text>
</comment>
<dbReference type="PANTHER" id="PTHR36511">
    <property type="entry name" value="MERR FAMILY BACTERIAL REGULATORY PROTEIN"/>
    <property type="match status" value="1"/>
</dbReference>
<organism evidence="5 6">
    <name type="scientific">Zooshikella harenae</name>
    <dbReference type="NCBI Taxonomy" id="2827238"/>
    <lineage>
        <taxon>Bacteria</taxon>
        <taxon>Pseudomonadati</taxon>
        <taxon>Pseudomonadota</taxon>
        <taxon>Gammaproteobacteria</taxon>
        <taxon>Oceanospirillales</taxon>
        <taxon>Zooshikellaceae</taxon>
        <taxon>Zooshikella</taxon>
    </lineage>
</organism>
<proteinExistence type="predicted"/>
<dbReference type="InterPro" id="IPR010982">
    <property type="entry name" value="Lambda_DNA-bd_dom_sf"/>
</dbReference>
<keyword evidence="2" id="KW-0238">DNA-binding</keyword>
<evidence type="ECO:0000256" key="1">
    <source>
        <dbReference type="ARBA" id="ARBA00023015"/>
    </source>
</evidence>
<protein>
    <submittedName>
        <fullName evidence="5">Type II toxin-antitoxin system MqsA family antitoxin</fullName>
    </submittedName>
</protein>
<evidence type="ECO:0000313" key="5">
    <source>
        <dbReference type="EMBL" id="MBU2713704.1"/>
    </source>
</evidence>
<keyword evidence="6" id="KW-1185">Reference proteome</keyword>
<sequence>MTLFDDLVQGFNDLKDEREGKITLKTHQVHASELKPLNANELKEIRSKLNLSQSVFARCLHIPVRTYQGWEQGEHTPNKQATVLIRLVDKHPEAVEMISSL</sequence>
<gene>
    <name evidence="5" type="ORF">KCG35_21825</name>
</gene>
<evidence type="ECO:0000313" key="6">
    <source>
        <dbReference type="Proteomes" id="UP000690515"/>
    </source>
</evidence>
<dbReference type="EMBL" id="JAGSOY010000097">
    <property type="protein sequence ID" value="MBU2713704.1"/>
    <property type="molecule type" value="Genomic_DNA"/>
</dbReference>
<dbReference type="InterPro" id="IPR052359">
    <property type="entry name" value="HTH-type_reg/antitoxin"/>
</dbReference>
<reference evidence="5 6" key="1">
    <citation type="submission" date="2021-04" db="EMBL/GenBank/DDBJ databases">
        <authorList>
            <person name="Pira H."/>
            <person name="Risdian C."/>
            <person name="Wink J."/>
        </authorList>
    </citation>
    <scope>NUCLEOTIDE SEQUENCE [LARGE SCALE GENOMIC DNA]</scope>
    <source>
        <strain evidence="5 6">WH53</strain>
    </source>
</reference>
<dbReference type="RefSeq" id="WP_215821989.1">
    <property type="nucleotide sequence ID" value="NZ_JAGSOY010000097.1"/>
</dbReference>
<dbReference type="Proteomes" id="UP000690515">
    <property type="component" value="Unassembled WGS sequence"/>
</dbReference>
<dbReference type="Pfam" id="PF15731">
    <property type="entry name" value="MqsA_antitoxin"/>
    <property type="match status" value="1"/>
</dbReference>
<name>A0ABS5ZI04_9GAMM</name>
<dbReference type="PANTHER" id="PTHR36511:SF3">
    <property type="entry name" value="ANTITOXIN HIGA-2"/>
    <property type="match status" value="1"/>
</dbReference>
<keyword evidence="3" id="KW-0804">Transcription</keyword>
<dbReference type="InterPro" id="IPR032758">
    <property type="entry name" value="MqsA/HigA-2"/>
</dbReference>
<dbReference type="Gene3D" id="1.10.260.40">
    <property type="entry name" value="lambda repressor-like DNA-binding domains"/>
    <property type="match status" value="1"/>
</dbReference>
<evidence type="ECO:0000256" key="2">
    <source>
        <dbReference type="ARBA" id="ARBA00023125"/>
    </source>
</evidence>
<feature type="domain" description="HTH cro/C1-type" evidence="4">
    <location>
        <begin position="42"/>
        <end position="78"/>
    </location>
</feature>
<keyword evidence="1" id="KW-0805">Transcription regulation</keyword>